<dbReference type="InterPro" id="IPR058240">
    <property type="entry name" value="rSAM_sf"/>
</dbReference>
<dbReference type="InterPro" id="IPR034505">
    <property type="entry name" value="Coproporphyrinogen-III_oxidase"/>
</dbReference>
<keyword evidence="3" id="KW-1185">Reference proteome</keyword>
<dbReference type="SMART" id="SM00729">
    <property type="entry name" value="Elp3"/>
    <property type="match status" value="1"/>
</dbReference>
<comment type="caution">
    <text evidence="2">The sequence shown here is derived from an EMBL/GenBank/DDBJ whole genome shotgun (WGS) entry which is preliminary data.</text>
</comment>
<feature type="domain" description="Radical SAM core" evidence="1">
    <location>
        <begin position="153"/>
        <end position="390"/>
    </location>
</feature>
<evidence type="ECO:0000259" key="1">
    <source>
        <dbReference type="PROSITE" id="PS51918"/>
    </source>
</evidence>
<dbReference type="PANTHER" id="PTHR13932">
    <property type="entry name" value="COPROPORPHYRINIGEN III OXIDASE"/>
    <property type="match status" value="1"/>
</dbReference>
<protein>
    <submittedName>
        <fullName evidence="2">Coproporphyrinogen dehydrogenase HemZ</fullName>
        <ecNumber evidence="2">1.3.98.3</ecNumber>
    </submittedName>
</protein>
<evidence type="ECO:0000313" key="2">
    <source>
        <dbReference type="EMBL" id="MBC8576639.1"/>
    </source>
</evidence>
<dbReference type="Pfam" id="PF04055">
    <property type="entry name" value="Radical_SAM"/>
    <property type="match status" value="1"/>
</dbReference>
<dbReference type="InterPro" id="IPR006638">
    <property type="entry name" value="Elp3/MiaA/NifB-like_rSAM"/>
</dbReference>
<dbReference type="NCBIfam" id="TIGR03994">
    <property type="entry name" value="rSAM_HemZ"/>
    <property type="match status" value="1"/>
</dbReference>
<dbReference type="SFLD" id="SFLDF00310">
    <property type="entry name" value="oxygen-independent_coproporphy"/>
    <property type="match status" value="1"/>
</dbReference>
<dbReference type="EC" id="1.3.98.3" evidence="2"/>
<dbReference type="GO" id="GO:0051989">
    <property type="term" value="F:coproporphyrinogen dehydrogenase activity"/>
    <property type="evidence" value="ECO:0007669"/>
    <property type="project" value="UniProtKB-EC"/>
</dbReference>
<organism evidence="2 3">
    <name type="scientific">Yanshouia hominis</name>
    <dbReference type="NCBI Taxonomy" id="2763673"/>
    <lineage>
        <taxon>Bacteria</taxon>
        <taxon>Bacillati</taxon>
        <taxon>Bacillota</taxon>
        <taxon>Clostridia</taxon>
        <taxon>Eubacteriales</taxon>
        <taxon>Oscillospiraceae</taxon>
        <taxon>Yanshouia</taxon>
    </lineage>
</organism>
<reference evidence="2 3" key="1">
    <citation type="submission" date="2020-08" db="EMBL/GenBank/DDBJ databases">
        <title>Genome public.</title>
        <authorList>
            <person name="Liu C."/>
            <person name="Sun Q."/>
        </authorList>
    </citation>
    <scope>NUCLEOTIDE SEQUENCE [LARGE SCALE GENOMIC DNA]</scope>
    <source>
        <strain evidence="2 3">BX1</strain>
    </source>
</reference>
<sequence>MILYREGLSSGYEIEMLSRMFFPVLTLAGERTPFPPPPQEDWLLVRAAPDGLSVVLSRGGTTLSERSPAVPMEEQELALARMLFRCAVKSGCVPLRWGVLTGVRPIKLFHRMAAQGLDDAQQAALMRERYLLDDAMISLAQEIRRSEQAMNDRSLPNSFSLYVSIPFCPQRCSYCSFVSQEVERMRELIGPYVEQLCGEIGEFGGIARDLGLTLQTVYFGGGTPTTLNARQLSSLFRAVEKSFDLSHLLEYTVEAGRPDTIDRERLLACKSAGVTRLSVNPQSMNDEVLAAVGRRHTAADIERAFELVRSIGFESVNMDLIAGLPGESVESFSCSLERVLALGPDNVTVHALTLKRASTLAQEQELYERREQVAAMVDHARKRVRAAGLAPYYLYRQKNTIGSLDNTGYALSGKEGFYNVFIMDETHTIFAAGAGAVTKLRAPRGDTIERIYNYKFPSEYLANYAALKERKERVKRFYETHQQTEKLHYSDV</sequence>
<dbReference type="Gene3D" id="3.80.30.20">
    <property type="entry name" value="tm_1862 like domain"/>
    <property type="match status" value="1"/>
</dbReference>
<accession>A0ABR7NJR8</accession>
<name>A0ABR7NJR8_9FIRM</name>
<dbReference type="EMBL" id="JACRTB010000013">
    <property type="protein sequence ID" value="MBC8576639.1"/>
    <property type="molecule type" value="Genomic_DNA"/>
</dbReference>
<keyword evidence="2" id="KW-0560">Oxidoreductase</keyword>
<dbReference type="Proteomes" id="UP000658131">
    <property type="component" value="Unassembled WGS sequence"/>
</dbReference>
<dbReference type="InterPro" id="IPR023995">
    <property type="entry name" value="HemZ"/>
</dbReference>
<dbReference type="RefSeq" id="WP_262400145.1">
    <property type="nucleotide sequence ID" value="NZ_JACRTB010000013.1"/>
</dbReference>
<dbReference type="InterPro" id="IPR007197">
    <property type="entry name" value="rSAM"/>
</dbReference>
<dbReference type="PANTHER" id="PTHR13932:SF1">
    <property type="entry name" value="OXYGEN-INDEPENDENT COPROPORPHYRINOGEN-III OXIDASE-LIKE PROTEIN HEMZ"/>
    <property type="match status" value="1"/>
</dbReference>
<dbReference type="SFLD" id="SFLDS00029">
    <property type="entry name" value="Radical_SAM"/>
    <property type="match status" value="1"/>
</dbReference>
<dbReference type="CDD" id="cd01335">
    <property type="entry name" value="Radical_SAM"/>
    <property type="match status" value="1"/>
</dbReference>
<proteinExistence type="predicted"/>
<gene>
    <name evidence="2" type="primary">hemZ</name>
    <name evidence="2" type="ORF">H8717_09515</name>
</gene>
<dbReference type="SUPFAM" id="SSF102114">
    <property type="entry name" value="Radical SAM enzymes"/>
    <property type="match status" value="1"/>
</dbReference>
<dbReference type="PROSITE" id="PS51918">
    <property type="entry name" value="RADICAL_SAM"/>
    <property type="match status" value="1"/>
</dbReference>
<evidence type="ECO:0000313" key="3">
    <source>
        <dbReference type="Proteomes" id="UP000658131"/>
    </source>
</evidence>
<dbReference type="SFLD" id="SFLDG01065">
    <property type="entry name" value="anaerobic_coproporphyrinogen-I"/>
    <property type="match status" value="1"/>
</dbReference>
<dbReference type="InterPro" id="IPR023404">
    <property type="entry name" value="rSAM_horseshoe"/>
</dbReference>
<dbReference type="SFLD" id="SFLDG01082">
    <property type="entry name" value="B12-binding_domain_containing"/>
    <property type="match status" value="1"/>
</dbReference>